<dbReference type="AlphaFoldDB" id="A0A371HJ40"/>
<evidence type="ECO:0000313" key="2">
    <source>
        <dbReference type="Proteomes" id="UP000257109"/>
    </source>
</evidence>
<dbReference type="EMBL" id="QJKJ01002454">
    <property type="protein sequence ID" value="RDY02815.1"/>
    <property type="molecule type" value="Genomic_DNA"/>
</dbReference>
<sequence>MEERLRAVEGGDKYDLEAVDLCLVLDVGLPADFKTLEFDKFKWSSYSRVHLAMYCQKMVAYIYDDKILVHCFYDRLIGVAILLIWTESWSEEPRLDLINGTTSSWLRWNRSGRDDFISVETLLLTLALTIARELSTLMESNSFRSWVLTSHPLWRDAESNYGPNIDSTSEEAV</sequence>
<keyword evidence="2" id="KW-1185">Reference proteome</keyword>
<dbReference type="OrthoDB" id="1740800at2759"/>
<feature type="non-terminal residue" evidence="1">
    <location>
        <position position="1"/>
    </location>
</feature>
<gene>
    <name evidence="1" type="ORF">CR513_13676</name>
</gene>
<dbReference type="Proteomes" id="UP000257109">
    <property type="component" value="Unassembled WGS sequence"/>
</dbReference>
<protein>
    <submittedName>
        <fullName evidence="1">Uncharacterized protein</fullName>
    </submittedName>
</protein>
<comment type="caution">
    <text evidence="1">The sequence shown here is derived from an EMBL/GenBank/DDBJ whole genome shotgun (WGS) entry which is preliminary data.</text>
</comment>
<organism evidence="1 2">
    <name type="scientific">Mucuna pruriens</name>
    <name type="common">Velvet bean</name>
    <name type="synonym">Dolichos pruriens</name>
    <dbReference type="NCBI Taxonomy" id="157652"/>
    <lineage>
        <taxon>Eukaryota</taxon>
        <taxon>Viridiplantae</taxon>
        <taxon>Streptophyta</taxon>
        <taxon>Embryophyta</taxon>
        <taxon>Tracheophyta</taxon>
        <taxon>Spermatophyta</taxon>
        <taxon>Magnoliopsida</taxon>
        <taxon>eudicotyledons</taxon>
        <taxon>Gunneridae</taxon>
        <taxon>Pentapetalae</taxon>
        <taxon>rosids</taxon>
        <taxon>fabids</taxon>
        <taxon>Fabales</taxon>
        <taxon>Fabaceae</taxon>
        <taxon>Papilionoideae</taxon>
        <taxon>50 kb inversion clade</taxon>
        <taxon>NPAAA clade</taxon>
        <taxon>indigoferoid/millettioid clade</taxon>
        <taxon>Phaseoleae</taxon>
        <taxon>Mucuna</taxon>
    </lineage>
</organism>
<accession>A0A371HJ40</accession>
<proteinExistence type="predicted"/>
<evidence type="ECO:0000313" key="1">
    <source>
        <dbReference type="EMBL" id="RDY02815.1"/>
    </source>
</evidence>
<name>A0A371HJ40_MUCPR</name>
<reference evidence="1" key="1">
    <citation type="submission" date="2018-05" db="EMBL/GenBank/DDBJ databases">
        <title>Draft genome of Mucuna pruriens seed.</title>
        <authorList>
            <person name="Nnadi N.E."/>
            <person name="Vos R."/>
            <person name="Hasami M.H."/>
            <person name="Devisetty U.K."/>
            <person name="Aguiy J.C."/>
        </authorList>
    </citation>
    <scope>NUCLEOTIDE SEQUENCE [LARGE SCALE GENOMIC DNA]</scope>
    <source>
        <strain evidence="1">JCA_2017</strain>
    </source>
</reference>